<keyword evidence="3 9" id="KW-1133">Transmembrane helix</keyword>
<feature type="transmembrane region" description="Helical" evidence="9">
    <location>
        <begin position="144"/>
        <end position="163"/>
    </location>
</feature>
<feature type="domain" description="G-protein coupled receptors family 1 profile" evidence="10">
    <location>
        <begin position="42"/>
        <end position="308"/>
    </location>
</feature>
<dbReference type="Proteomes" id="UP000694844">
    <property type="component" value="Chromosome 5"/>
</dbReference>
<dbReference type="AlphaFoldDB" id="A0A8B8ED17"/>
<feature type="transmembrane region" description="Helical" evidence="9">
    <location>
        <begin position="291"/>
        <end position="311"/>
    </location>
</feature>
<evidence type="ECO:0000256" key="9">
    <source>
        <dbReference type="SAM" id="Phobius"/>
    </source>
</evidence>
<dbReference type="KEGG" id="cvn:111133431"/>
<evidence type="ECO:0000256" key="3">
    <source>
        <dbReference type="ARBA" id="ARBA00022989"/>
    </source>
</evidence>
<reference evidence="12" key="1">
    <citation type="submission" date="2025-08" db="UniProtKB">
        <authorList>
            <consortium name="RefSeq"/>
        </authorList>
    </citation>
    <scope>IDENTIFICATION</scope>
    <source>
        <tissue evidence="12">Whole sample</tissue>
    </source>
</reference>
<gene>
    <name evidence="12" type="primary">LOC111133431</name>
</gene>
<evidence type="ECO:0000259" key="10">
    <source>
        <dbReference type="PROSITE" id="PS50262"/>
    </source>
</evidence>
<dbReference type="PROSITE" id="PS50262">
    <property type="entry name" value="G_PROTEIN_RECEP_F1_2"/>
    <property type="match status" value="1"/>
</dbReference>
<dbReference type="RefSeq" id="XP_022337564.1">
    <property type="nucleotide sequence ID" value="XM_022481856.1"/>
</dbReference>
<sequence length="341" mass="39127">MSLNTTFGNESQLSVSDFPDYRAAIVIWKWASPVLIVVGTLGNTASIIVLTRRSFRNSTCMFYLTVLSCADLLVLYTGLLRFWIRSAFSVDIRTLSIWSCKVHVFLVYFAMDLSSWVLMTVTLDRCILVCFPFRSRLFTTMKRAPYILTTLVLLLILVNSHFFATVTVHNNHCTYESRLTMVVWPWIDLVVCNLIPFLVMLFCSLLISRKILQTNKRVSVQRTRTISGESGSAPNDNSKAAKSSSVTIMLLIIIFSFFLLTLPLVGFNISYRYWIETATNSELATLELVRTNFSMLLYTNHVIHFICCLSGRRFRREVRNLFCIHRNLHRTEGNGTLFTLN</sequence>
<proteinExistence type="inferred from homology"/>
<keyword evidence="2 8" id="KW-0812">Transmembrane</keyword>
<evidence type="ECO:0000313" key="12">
    <source>
        <dbReference type="RefSeq" id="XP_022337564.1"/>
    </source>
</evidence>
<keyword evidence="11" id="KW-1185">Reference proteome</keyword>
<evidence type="ECO:0000256" key="4">
    <source>
        <dbReference type="ARBA" id="ARBA00023040"/>
    </source>
</evidence>
<comment type="similarity">
    <text evidence="8">Belongs to the G-protein coupled receptor 1 family.</text>
</comment>
<keyword evidence="4 8" id="KW-0297">G-protein coupled receptor</keyword>
<feature type="transmembrane region" description="Helical" evidence="9">
    <location>
        <begin position="104"/>
        <end position="123"/>
    </location>
</feature>
<dbReference type="InterPro" id="IPR017452">
    <property type="entry name" value="GPCR_Rhodpsn_7TM"/>
</dbReference>
<comment type="subcellular location">
    <subcellularLocation>
        <location evidence="1">Membrane</location>
        <topology evidence="1">Multi-pass membrane protein</topology>
    </subcellularLocation>
</comment>
<keyword evidence="5 9" id="KW-0472">Membrane</keyword>
<protein>
    <submittedName>
        <fullName evidence="12">Oxytocin receptor-like</fullName>
    </submittedName>
</protein>
<dbReference type="GeneID" id="111133431"/>
<evidence type="ECO:0000256" key="1">
    <source>
        <dbReference type="ARBA" id="ARBA00004141"/>
    </source>
</evidence>
<organism evidence="11 12">
    <name type="scientific">Crassostrea virginica</name>
    <name type="common">Eastern oyster</name>
    <dbReference type="NCBI Taxonomy" id="6565"/>
    <lineage>
        <taxon>Eukaryota</taxon>
        <taxon>Metazoa</taxon>
        <taxon>Spiralia</taxon>
        <taxon>Lophotrochozoa</taxon>
        <taxon>Mollusca</taxon>
        <taxon>Bivalvia</taxon>
        <taxon>Autobranchia</taxon>
        <taxon>Pteriomorphia</taxon>
        <taxon>Ostreida</taxon>
        <taxon>Ostreoidea</taxon>
        <taxon>Ostreidae</taxon>
        <taxon>Crassostrea</taxon>
    </lineage>
</organism>
<evidence type="ECO:0000256" key="6">
    <source>
        <dbReference type="ARBA" id="ARBA00023170"/>
    </source>
</evidence>
<feature type="transmembrane region" description="Helical" evidence="9">
    <location>
        <begin position="248"/>
        <end position="271"/>
    </location>
</feature>
<dbReference type="Pfam" id="PF00001">
    <property type="entry name" value="7tm_1"/>
    <property type="match status" value="1"/>
</dbReference>
<evidence type="ECO:0000256" key="5">
    <source>
        <dbReference type="ARBA" id="ARBA00023136"/>
    </source>
</evidence>
<dbReference type="CDD" id="cd14978">
    <property type="entry name" value="7tmA_FMRFamide_R-like"/>
    <property type="match status" value="1"/>
</dbReference>
<dbReference type="SUPFAM" id="SSF81321">
    <property type="entry name" value="Family A G protein-coupled receptor-like"/>
    <property type="match status" value="1"/>
</dbReference>
<evidence type="ECO:0000256" key="7">
    <source>
        <dbReference type="ARBA" id="ARBA00023224"/>
    </source>
</evidence>
<dbReference type="GO" id="GO:0005886">
    <property type="term" value="C:plasma membrane"/>
    <property type="evidence" value="ECO:0007669"/>
    <property type="project" value="TreeGrafter"/>
</dbReference>
<dbReference type="PROSITE" id="PS00237">
    <property type="entry name" value="G_PROTEIN_RECEP_F1_1"/>
    <property type="match status" value="1"/>
</dbReference>
<keyword evidence="7 8" id="KW-0807">Transducer</keyword>
<dbReference type="PANTHER" id="PTHR24243">
    <property type="entry name" value="G-PROTEIN COUPLED RECEPTOR"/>
    <property type="match status" value="1"/>
</dbReference>
<dbReference type="PANTHER" id="PTHR24243:SF230">
    <property type="entry name" value="G-PROTEIN COUPLED RECEPTORS FAMILY 1 PROFILE DOMAIN-CONTAINING PROTEIN"/>
    <property type="match status" value="1"/>
</dbReference>
<evidence type="ECO:0000256" key="8">
    <source>
        <dbReference type="RuleBase" id="RU000688"/>
    </source>
</evidence>
<dbReference type="Gene3D" id="1.20.1070.10">
    <property type="entry name" value="Rhodopsin 7-helix transmembrane proteins"/>
    <property type="match status" value="1"/>
</dbReference>
<accession>A0A8B8ED17</accession>
<evidence type="ECO:0000313" key="11">
    <source>
        <dbReference type="Proteomes" id="UP000694844"/>
    </source>
</evidence>
<feature type="transmembrane region" description="Helical" evidence="9">
    <location>
        <begin position="62"/>
        <end position="84"/>
    </location>
</feature>
<keyword evidence="6 8" id="KW-0675">Receptor</keyword>
<dbReference type="PRINTS" id="PR00237">
    <property type="entry name" value="GPCRRHODOPSN"/>
</dbReference>
<name>A0A8B8ED17_CRAVI</name>
<dbReference type="GO" id="GO:0004930">
    <property type="term" value="F:G protein-coupled receptor activity"/>
    <property type="evidence" value="ECO:0007669"/>
    <property type="project" value="UniProtKB-KW"/>
</dbReference>
<dbReference type="OrthoDB" id="9990906at2759"/>
<dbReference type="InterPro" id="IPR000276">
    <property type="entry name" value="GPCR_Rhodpsn"/>
</dbReference>
<evidence type="ECO:0000256" key="2">
    <source>
        <dbReference type="ARBA" id="ARBA00022692"/>
    </source>
</evidence>
<feature type="transmembrane region" description="Helical" evidence="9">
    <location>
        <begin position="183"/>
        <end position="207"/>
    </location>
</feature>
<feature type="transmembrane region" description="Helical" evidence="9">
    <location>
        <begin position="30"/>
        <end position="50"/>
    </location>
</feature>